<reference evidence="1 2" key="1">
    <citation type="submission" date="2015-05" db="EMBL/GenBank/DDBJ databases">
        <authorList>
            <person name="Wang D.B."/>
            <person name="Wang M."/>
        </authorList>
    </citation>
    <scope>NUCLEOTIDE SEQUENCE [LARGE SCALE GENOMIC DNA]</scope>
</reference>
<accession>A0A0H4INA3</accession>
<dbReference type="GeneID" id="26796643"/>
<name>A0A0H4INA3_9CAUD</name>
<evidence type="ECO:0000313" key="2">
    <source>
        <dbReference type="Proteomes" id="UP000202763"/>
    </source>
</evidence>
<dbReference type="KEGG" id="vg:26796643"/>
<protein>
    <submittedName>
        <fullName evidence="1">Uncharacterized protein</fullName>
    </submittedName>
</protein>
<proteinExistence type="predicted"/>
<evidence type="ECO:0000313" key="1">
    <source>
        <dbReference type="EMBL" id="AKO61049.1"/>
    </source>
</evidence>
<dbReference type="EMBL" id="KR534323">
    <property type="protein sequence ID" value="AKO61049.1"/>
    <property type="molecule type" value="Genomic_DNA"/>
</dbReference>
<dbReference type="Proteomes" id="UP000202763">
    <property type="component" value="Segment"/>
</dbReference>
<sequence>MKFKTFLEDDIVCTSDPYYDIFDGGYICPFKLIEDDQEARKIQEAIDLVALFLAEAENAGVVEVN</sequence>
<dbReference type="RefSeq" id="YP_009225582.1">
    <property type="nucleotide sequence ID" value="NC_029094.1"/>
</dbReference>
<organism evidence="1 2">
    <name type="scientific">Pseudoalteromonas phage H101</name>
    <dbReference type="NCBI Taxonomy" id="1654919"/>
    <lineage>
        <taxon>Viruses</taxon>
        <taxon>Duplodnaviria</taxon>
        <taxon>Heunggongvirae</taxon>
        <taxon>Uroviricota</taxon>
        <taxon>Caudoviricetes</taxon>
        <taxon>Shandongvirus</taxon>
        <taxon>Shandongvirus H101</taxon>
    </lineage>
</organism>
<keyword evidence="2" id="KW-1185">Reference proteome</keyword>